<protein>
    <recommendedName>
        <fullName evidence="5">Hexosyltransferase</fullName>
        <ecNumber evidence="5">2.4.1.-</ecNumber>
    </recommendedName>
</protein>
<evidence type="ECO:0000256" key="4">
    <source>
        <dbReference type="ARBA" id="ARBA00022679"/>
    </source>
</evidence>
<dbReference type="Gene3D" id="3.90.550.10">
    <property type="entry name" value="Spore Coat Polysaccharide Biosynthesis Protein SpsA, Chain A"/>
    <property type="match status" value="1"/>
</dbReference>
<keyword evidence="3 5" id="KW-0328">Glycosyltransferase</keyword>
<evidence type="ECO:0000256" key="5">
    <source>
        <dbReference type="RuleBase" id="RU362027"/>
    </source>
</evidence>
<evidence type="ECO:0000313" key="7">
    <source>
        <dbReference type="EnsemblPlants" id="Kaladp0208s0001.1.v1.1"/>
    </source>
</evidence>
<dbReference type="SUPFAM" id="SSF53448">
    <property type="entry name" value="Nucleotide-diphospho-sugar transferases"/>
    <property type="match status" value="1"/>
</dbReference>
<dbReference type="PANTHER" id="PTHR32116:SF12">
    <property type="entry name" value="GALACTURONOSYLTRANSFERASE 7-RELATED"/>
    <property type="match status" value="1"/>
</dbReference>
<dbReference type="InterPro" id="IPR002495">
    <property type="entry name" value="Glyco_trans_8"/>
</dbReference>
<dbReference type="PANTHER" id="PTHR32116">
    <property type="entry name" value="GALACTURONOSYLTRANSFERASE 4-RELATED"/>
    <property type="match status" value="1"/>
</dbReference>
<evidence type="ECO:0000256" key="6">
    <source>
        <dbReference type="SAM" id="MobiDB-lite"/>
    </source>
</evidence>
<feature type="region of interest" description="Disordered" evidence="6">
    <location>
        <begin position="177"/>
        <end position="214"/>
    </location>
</feature>
<dbReference type="OMA" id="PFRTHIG"/>
<dbReference type="EnsemblPlants" id="Kaladp0208s0001.1.v1.1">
    <property type="protein sequence ID" value="Kaladp0208s0001.1.v1.1"/>
    <property type="gene ID" value="Kaladp0208s0001.v1.1"/>
</dbReference>
<keyword evidence="8" id="KW-1185">Reference proteome</keyword>
<keyword evidence="5" id="KW-0472">Membrane</keyword>
<dbReference type="EC" id="2.4.1.-" evidence="5"/>
<dbReference type="GO" id="GO:0071555">
    <property type="term" value="P:cell wall organization"/>
    <property type="evidence" value="ECO:0007669"/>
    <property type="project" value="UniProtKB-KW"/>
</dbReference>
<proteinExistence type="inferred from homology"/>
<feature type="compositionally biased region" description="Polar residues" evidence="6">
    <location>
        <begin position="198"/>
        <end position="210"/>
    </location>
</feature>
<dbReference type="InterPro" id="IPR029993">
    <property type="entry name" value="GAUT"/>
</dbReference>
<feature type="region of interest" description="Disordered" evidence="6">
    <location>
        <begin position="117"/>
        <end position="141"/>
    </location>
</feature>
<keyword evidence="5" id="KW-0961">Cell wall biogenesis/degradation</keyword>
<evidence type="ECO:0000256" key="1">
    <source>
        <dbReference type="ARBA" id="ARBA00004877"/>
    </source>
</evidence>
<dbReference type="GO" id="GO:0045489">
    <property type="term" value="P:pectin biosynthetic process"/>
    <property type="evidence" value="ECO:0007669"/>
    <property type="project" value="UniProtKB-UniPathway"/>
</dbReference>
<feature type="compositionally biased region" description="Basic and acidic residues" evidence="6">
    <location>
        <begin position="119"/>
        <end position="141"/>
    </location>
</feature>
<comment type="pathway">
    <text evidence="1 5">Glycan metabolism; pectin biosynthesis.</text>
</comment>
<dbReference type="GO" id="GO:0000139">
    <property type="term" value="C:Golgi membrane"/>
    <property type="evidence" value="ECO:0007669"/>
    <property type="project" value="UniProtKB-SubCell"/>
</dbReference>
<feature type="compositionally biased region" description="Polar residues" evidence="6">
    <location>
        <begin position="177"/>
        <end position="187"/>
    </location>
</feature>
<comment type="subcellular location">
    <subcellularLocation>
        <location evidence="5">Golgi apparatus membrane</location>
        <topology evidence="5">Single-pass type II membrane protein</topology>
    </subcellularLocation>
</comment>
<dbReference type="Pfam" id="PF25557">
    <property type="entry name" value="GAUT_1"/>
    <property type="match status" value="1"/>
</dbReference>
<feature type="transmembrane region" description="Helical" evidence="5">
    <location>
        <begin position="20"/>
        <end position="42"/>
    </location>
</feature>
<reference evidence="7" key="1">
    <citation type="submission" date="2021-01" db="UniProtKB">
        <authorList>
            <consortium name="EnsemblPlants"/>
        </authorList>
    </citation>
    <scope>IDENTIFICATION</scope>
</reference>
<dbReference type="Proteomes" id="UP000594263">
    <property type="component" value="Unplaced"/>
</dbReference>
<keyword evidence="5" id="KW-0812">Transmembrane</keyword>
<dbReference type="InterPro" id="IPR029044">
    <property type="entry name" value="Nucleotide-diphossugar_trans"/>
</dbReference>
<dbReference type="Pfam" id="PF01501">
    <property type="entry name" value="Glyco_transf_8"/>
    <property type="match status" value="1"/>
</dbReference>
<comment type="similarity">
    <text evidence="2 5">Belongs to the glycosyltransferase 8 family.</text>
</comment>
<keyword evidence="5" id="KW-1133">Transmembrane helix</keyword>
<dbReference type="GO" id="GO:0047262">
    <property type="term" value="F:polygalacturonate 4-alpha-galacturonosyltransferase activity"/>
    <property type="evidence" value="ECO:0007669"/>
    <property type="project" value="InterPro"/>
</dbReference>
<sequence length="689" mass="78345">MKSGIGGSTYSLPAKRRWRLVIGVLVLVMLSMLVHFVFLLGFHNTFHSTGYVSEQSSPTNIAKDIVQDGDSRTASDTKDGKSRHIDEVLKRLTPIMPKDAGKNLPGEVEWEMTDTNVGDARKKPPQEIEKETTDFDDGDVRRNSTEIKEGAFDSGVGDDGKSVSRDFGKEPIISASVQHSPRSQGISKSPELPRPISDANNTPTSEFQVTKNEKGAIEESEKSCEVKYGSYCLWRRVHREEMKDAMVKKLKDQLFVARAYYPSVAKLPNHDKLTRELKQNIQELERIFSEASTDADLPPEIEKKSQRMEAVIAKSKAVVLDCANVEKKLRQLVDLTEDESNFHMKQSAFLFQISVQTMPKSHHCLFMRLTVEYFKTTDNVEVLLDEKYMNPRLHHYVILSQNILAASTVINSTVMHAKDTSRQVFHVLTDKQNYFAMKLWFYKNKFKEAAVEVLNIEDLELVSQAKASLQLSLPEEFRISFRPADSPPTSPMKTDYLSVFSHSHYLLPEIFHYLKKIVVLDDDVVVKQDLSALWNLNMKGKVNGAVQSCRVRLGQLKGYLGMNDYDESSCAWMSGLNIIDLVRWRELNITRTYQNLLHKKGGRQSGPATLRANLLSFRNQLYPLDNMWGLSGLGHNYGVDIGAINNAAVLHYNGNMKPWLDVGIRKYKGYWKQYLNRDDPYLSQCNINS</sequence>
<organism evidence="7 8">
    <name type="scientific">Kalanchoe fedtschenkoi</name>
    <name type="common">Lavender scallops</name>
    <name type="synonym">South American air plant</name>
    <dbReference type="NCBI Taxonomy" id="63787"/>
    <lineage>
        <taxon>Eukaryota</taxon>
        <taxon>Viridiplantae</taxon>
        <taxon>Streptophyta</taxon>
        <taxon>Embryophyta</taxon>
        <taxon>Tracheophyta</taxon>
        <taxon>Spermatophyta</taxon>
        <taxon>Magnoliopsida</taxon>
        <taxon>eudicotyledons</taxon>
        <taxon>Gunneridae</taxon>
        <taxon>Pentapetalae</taxon>
        <taxon>Saxifragales</taxon>
        <taxon>Crassulaceae</taxon>
        <taxon>Kalanchoe</taxon>
    </lineage>
</organism>
<keyword evidence="5" id="KW-0333">Golgi apparatus</keyword>
<dbReference type="UniPathway" id="UPA00845"/>
<accession>A0A7N0V9M7</accession>
<dbReference type="AlphaFoldDB" id="A0A7N0V9M7"/>
<keyword evidence="4" id="KW-0808">Transferase</keyword>
<name>A0A7N0V9M7_KALFE</name>
<dbReference type="Gramene" id="Kaladp0208s0001.1.v1.1">
    <property type="protein sequence ID" value="Kaladp0208s0001.1.v1.1"/>
    <property type="gene ID" value="Kaladp0208s0001.v1.1"/>
</dbReference>
<evidence type="ECO:0000313" key="8">
    <source>
        <dbReference type="Proteomes" id="UP000594263"/>
    </source>
</evidence>
<evidence type="ECO:0000256" key="3">
    <source>
        <dbReference type="ARBA" id="ARBA00022676"/>
    </source>
</evidence>
<evidence type="ECO:0000256" key="2">
    <source>
        <dbReference type="ARBA" id="ARBA00006351"/>
    </source>
</evidence>